<keyword evidence="2" id="KW-1133">Transmembrane helix</keyword>
<dbReference type="EMBL" id="CP023693">
    <property type="protein sequence ID" value="QEV35790.1"/>
    <property type="molecule type" value="Genomic_DNA"/>
</dbReference>
<dbReference type="Proteomes" id="UP000642014">
    <property type="component" value="Unassembled WGS sequence"/>
</dbReference>
<feature type="transmembrane region" description="Helical" evidence="2">
    <location>
        <begin position="121"/>
        <end position="140"/>
    </location>
</feature>
<reference evidence="3" key="3">
    <citation type="submission" date="2023-08" db="EMBL/GenBank/DDBJ databases">
        <authorList>
            <person name="Sun Q."/>
            <person name="Ohkuma M."/>
        </authorList>
    </citation>
    <scope>NUCLEOTIDE SEQUENCE</scope>
    <source>
        <strain evidence="3">JCM 4205</strain>
    </source>
</reference>
<organism evidence="3 6">
    <name type="scientific">Streptomyces cinereoruber</name>
    <dbReference type="NCBI Taxonomy" id="67260"/>
    <lineage>
        <taxon>Bacteria</taxon>
        <taxon>Bacillati</taxon>
        <taxon>Actinomycetota</taxon>
        <taxon>Actinomycetes</taxon>
        <taxon>Kitasatosporales</taxon>
        <taxon>Streptomycetaceae</taxon>
        <taxon>Streptomyces</taxon>
    </lineage>
</organism>
<name>A0AAV4KEJ4_9ACTN</name>
<evidence type="ECO:0000313" key="3">
    <source>
        <dbReference type="EMBL" id="GGR14519.1"/>
    </source>
</evidence>
<keyword evidence="2" id="KW-0812">Transmembrane</keyword>
<dbReference type="EMBL" id="BMSJ01000002">
    <property type="protein sequence ID" value="GGR14519.1"/>
    <property type="molecule type" value="Genomic_DNA"/>
</dbReference>
<reference evidence="3 6" key="1">
    <citation type="journal article" date="2014" name="Int. J. Syst. Evol. Microbiol.">
        <title>Complete genome sequence of Corynebacterium casei LMG S-19264T (=DSM 44701T), isolated from a smear-ripened cheese.</title>
        <authorList>
            <consortium name="US DOE Joint Genome Institute (JGI-PGF)"/>
            <person name="Walter F."/>
            <person name="Albersmeier A."/>
            <person name="Kalinowski J."/>
            <person name="Ruckert C."/>
        </authorList>
    </citation>
    <scope>NUCLEOTIDE SEQUENCE [LARGE SCALE GENOMIC DNA]</scope>
    <source>
        <strain evidence="3 6">JCM 4205</strain>
    </source>
</reference>
<evidence type="ECO:0008006" key="7">
    <source>
        <dbReference type="Google" id="ProtNLM"/>
    </source>
</evidence>
<sequence length="144" mass="15554">MTAHETGEPQAPAGRAGDGARGAVADDRERPRALTAEAAAGIARLEGYLLARRAGAEAAEAGAVFADRFPWLSPRERSEIAREFAREHLAVRRRMLRDAVTRAGELRREYGDRYDRLRRRLFAVALGAAGATTAVVSLVVRSAG</sequence>
<proteinExistence type="predicted"/>
<keyword evidence="5" id="KW-1185">Reference proteome</keyword>
<feature type="region of interest" description="Disordered" evidence="1">
    <location>
        <begin position="1"/>
        <end position="31"/>
    </location>
</feature>
<keyword evidence="2" id="KW-0472">Membrane</keyword>
<evidence type="ECO:0000313" key="4">
    <source>
        <dbReference type="EMBL" id="QEV35790.1"/>
    </source>
</evidence>
<reference evidence="4 5" key="2">
    <citation type="submission" date="2017-09" db="EMBL/GenBank/DDBJ databases">
        <authorList>
            <person name="Lee N."/>
            <person name="Cho B.-K."/>
        </authorList>
    </citation>
    <scope>NUCLEOTIDE SEQUENCE [LARGE SCALE GENOMIC DNA]</scope>
    <source>
        <strain evidence="4 5">ATCC 19740</strain>
    </source>
</reference>
<accession>A0AAV4KEJ4</accession>
<evidence type="ECO:0000256" key="1">
    <source>
        <dbReference type="SAM" id="MobiDB-lite"/>
    </source>
</evidence>
<evidence type="ECO:0000256" key="2">
    <source>
        <dbReference type="SAM" id="Phobius"/>
    </source>
</evidence>
<dbReference type="GeneID" id="95457891"/>
<evidence type="ECO:0000313" key="5">
    <source>
        <dbReference type="Proteomes" id="UP000326029"/>
    </source>
</evidence>
<protein>
    <recommendedName>
        <fullName evidence="7">Cytochrome C oxidase subunit I</fullName>
    </recommendedName>
</protein>
<gene>
    <name evidence="4" type="ORF">CP977_29470</name>
    <name evidence="3" type="ORF">GCM10010497_15910</name>
</gene>
<dbReference type="AlphaFoldDB" id="A0AAV4KEJ4"/>
<dbReference type="Proteomes" id="UP000326029">
    <property type="component" value="Chromosome"/>
</dbReference>
<dbReference type="RefSeq" id="WP_062750756.1">
    <property type="nucleotide sequence ID" value="NZ_BMSJ01000002.1"/>
</dbReference>
<evidence type="ECO:0000313" key="6">
    <source>
        <dbReference type="Proteomes" id="UP000642014"/>
    </source>
</evidence>